<dbReference type="EMBL" id="BOPC01000032">
    <property type="protein sequence ID" value="GIJ27489.1"/>
    <property type="molecule type" value="Genomic_DNA"/>
</dbReference>
<feature type="compositionally biased region" description="Polar residues" evidence="1">
    <location>
        <begin position="63"/>
        <end position="80"/>
    </location>
</feature>
<organism evidence="2 3">
    <name type="scientific">Micromonospora qiuiae</name>
    <dbReference type="NCBI Taxonomy" id="502268"/>
    <lineage>
        <taxon>Bacteria</taxon>
        <taxon>Bacillati</taxon>
        <taxon>Actinomycetota</taxon>
        <taxon>Actinomycetes</taxon>
        <taxon>Micromonosporales</taxon>
        <taxon>Micromonosporaceae</taxon>
        <taxon>Micromonospora</taxon>
    </lineage>
</organism>
<evidence type="ECO:0000313" key="2">
    <source>
        <dbReference type="EMBL" id="GIJ27489.1"/>
    </source>
</evidence>
<gene>
    <name evidence="2" type="ORF">Vqi01_26510</name>
</gene>
<feature type="compositionally biased region" description="Basic and acidic residues" evidence="1">
    <location>
        <begin position="49"/>
        <end position="58"/>
    </location>
</feature>
<reference evidence="2 3" key="1">
    <citation type="submission" date="2021-01" db="EMBL/GenBank/DDBJ databases">
        <title>Whole genome shotgun sequence of Verrucosispora qiuiae NBRC 106684.</title>
        <authorList>
            <person name="Komaki H."/>
            <person name="Tamura T."/>
        </authorList>
    </citation>
    <scope>NUCLEOTIDE SEQUENCE [LARGE SCALE GENOMIC DNA]</scope>
    <source>
        <strain evidence="2 3">NBRC 106684</strain>
    </source>
</reference>
<accession>A0ABQ4JBD8</accession>
<name>A0ABQ4JBD8_9ACTN</name>
<protein>
    <submittedName>
        <fullName evidence="2">Uncharacterized protein</fullName>
    </submittedName>
</protein>
<evidence type="ECO:0000256" key="1">
    <source>
        <dbReference type="SAM" id="MobiDB-lite"/>
    </source>
</evidence>
<feature type="region of interest" description="Disordered" evidence="1">
    <location>
        <begin position="30"/>
        <end position="80"/>
    </location>
</feature>
<proteinExistence type="predicted"/>
<keyword evidence="3" id="KW-1185">Reference proteome</keyword>
<comment type="caution">
    <text evidence="2">The sequence shown here is derived from an EMBL/GenBank/DDBJ whole genome shotgun (WGS) entry which is preliminary data.</text>
</comment>
<sequence>MSGFGVRDIGGMQGQRRAGAAGHLGGPADMVGVGVGEHDPGHIGGMLADRSEPADDPGRCTLPPQSIKVTEPSSPTRRRS</sequence>
<evidence type="ECO:0000313" key="3">
    <source>
        <dbReference type="Proteomes" id="UP000653076"/>
    </source>
</evidence>
<dbReference type="Proteomes" id="UP000653076">
    <property type="component" value="Unassembled WGS sequence"/>
</dbReference>